<dbReference type="EMBL" id="AZBU02000009">
    <property type="protein sequence ID" value="TKR64575.1"/>
    <property type="molecule type" value="Genomic_DNA"/>
</dbReference>
<proteinExistence type="predicted"/>
<dbReference type="AlphaFoldDB" id="A0A4V5ZYR8"/>
<comment type="caution">
    <text evidence="1">The sequence shown here is derived from an EMBL/GenBank/DDBJ whole genome shotgun (WGS) entry which is preliminary data.</text>
</comment>
<evidence type="ECO:0000313" key="1">
    <source>
        <dbReference type="EMBL" id="TKR64575.1"/>
    </source>
</evidence>
<dbReference type="Proteomes" id="UP000298663">
    <property type="component" value="Unassembled WGS sequence"/>
</dbReference>
<evidence type="ECO:0000313" key="2">
    <source>
        <dbReference type="Proteomes" id="UP000298663"/>
    </source>
</evidence>
<keyword evidence="2" id="KW-1185">Reference proteome</keyword>
<reference evidence="1 2" key="2">
    <citation type="journal article" date="2019" name="G3 (Bethesda)">
        <title>Hybrid Assembly of the Genome of the Entomopathogenic Nematode Steinernema carpocapsae Identifies the X-Chromosome.</title>
        <authorList>
            <person name="Serra L."/>
            <person name="Macchietto M."/>
            <person name="Macias-Munoz A."/>
            <person name="McGill C.J."/>
            <person name="Rodriguez I.M."/>
            <person name="Rodriguez B."/>
            <person name="Murad R."/>
            <person name="Mortazavi A."/>
        </authorList>
    </citation>
    <scope>NUCLEOTIDE SEQUENCE [LARGE SCALE GENOMIC DNA]</scope>
    <source>
        <strain evidence="1 2">ALL</strain>
    </source>
</reference>
<organism evidence="1 2">
    <name type="scientific">Steinernema carpocapsae</name>
    <name type="common">Entomopathogenic nematode</name>
    <dbReference type="NCBI Taxonomy" id="34508"/>
    <lineage>
        <taxon>Eukaryota</taxon>
        <taxon>Metazoa</taxon>
        <taxon>Ecdysozoa</taxon>
        <taxon>Nematoda</taxon>
        <taxon>Chromadorea</taxon>
        <taxon>Rhabditida</taxon>
        <taxon>Tylenchina</taxon>
        <taxon>Panagrolaimomorpha</taxon>
        <taxon>Strongyloidoidea</taxon>
        <taxon>Steinernematidae</taxon>
        <taxon>Steinernema</taxon>
    </lineage>
</organism>
<name>A0A4V5ZYR8_STECR</name>
<reference evidence="1 2" key="1">
    <citation type="journal article" date="2015" name="Genome Biol.">
        <title>Comparative genomics of Steinernema reveals deeply conserved gene regulatory networks.</title>
        <authorList>
            <person name="Dillman A.R."/>
            <person name="Macchietto M."/>
            <person name="Porter C.F."/>
            <person name="Rogers A."/>
            <person name="Williams B."/>
            <person name="Antoshechkin I."/>
            <person name="Lee M.M."/>
            <person name="Goodwin Z."/>
            <person name="Lu X."/>
            <person name="Lewis E.E."/>
            <person name="Goodrich-Blair H."/>
            <person name="Stock S.P."/>
            <person name="Adams B.J."/>
            <person name="Sternberg P.W."/>
            <person name="Mortazavi A."/>
        </authorList>
    </citation>
    <scope>NUCLEOTIDE SEQUENCE [LARGE SCALE GENOMIC DNA]</scope>
    <source>
        <strain evidence="1 2">ALL</strain>
    </source>
</reference>
<accession>A0A4V5ZYR8</accession>
<gene>
    <name evidence="1" type="ORF">L596_025083</name>
</gene>
<sequence length="99" mass="11269">MSRKALQSFDPGGHANINKNEYHYRVAQKTLFPDTALARHVRQIYSLKSVILVESVCQSGRLNFNRMPVFSRDDLVEVRTMIKFGHGPAKIHEPCLIAC</sequence>
<protein>
    <submittedName>
        <fullName evidence="1">Uncharacterized protein</fullName>
    </submittedName>
</protein>